<accession>A0A239F7B7</accession>
<evidence type="ECO:0008006" key="4">
    <source>
        <dbReference type="Google" id="ProtNLM"/>
    </source>
</evidence>
<organism evidence="2 3">
    <name type="scientific">Actinoplanes regularis</name>
    <dbReference type="NCBI Taxonomy" id="52697"/>
    <lineage>
        <taxon>Bacteria</taxon>
        <taxon>Bacillati</taxon>
        <taxon>Actinomycetota</taxon>
        <taxon>Actinomycetes</taxon>
        <taxon>Micromonosporales</taxon>
        <taxon>Micromonosporaceae</taxon>
        <taxon>Actinoplanes</taxon>
    </lineage>
</organism>
<evidence type="ECO:0000256" key="1">
    <source>
        <dbReference type="SAM" id="Phobius"/>
    </source>
</evidence>
<protein>
    <recommendedName>
        <fullName evidence="4">4-hydroxybenzoate polyprenyltransferase</fullName>
    </recommendedName>
</protein>
<keyword evidence="1" id="KW-1133">Transmembrane helix</keyword>
<feature type="transmembrane region" description="Helical" evidence="1">
    <location>
        <begin position="114"/>
        <end position="132"/>
    </location>
</feature>
<feature type="transmembrane region" description="Helical" evidence="1">
    <location>
        <begin position="48"/>
        <end position="66"/>
    </location>
</feature>
<feature type="transmembrane region" description="Helical" evidence="1">
    <location>
        <begin position="208"/>
        <end position="237"/>
    </location>
</feature>
<dbReference type="Proteomes" id="UP000198415">
    <property type="component" value="Unassembled WGS sequence"/>
</dbReference>
<reference evidence="2 3" key="1">
    <citation type="submission" date="2017-06" db="EMBL/GenBank/DDBJ databases">
        <authorList>
            <person name="Kim H.J."/>
            <person name="Triplett B.A."/>
        </authorList>
    </citation>
    <scope>NUCLEOTIDE SEQUENCE [LARGE SCALE GENOMIC DNA]</scope>
    <source>
        <strain evidence="2 3">DSM 43151</strain>
    </source>
</reference>
<dbReference type="OrthoDB" id="5496839at2"/>
<dbReference type="RefSeq" id="WP_143232737.1">
    <property type="nucleotide sequence ID" value="NZ_BOMU01000082.1"/>
</dbReference>
<feature type="transmembrane region" description="Helical" evidence="1">
    <location>
        <begin position="87"/>
        <end position="108"/>
    </location>
</feature>
<feature type="transmembrane region" description="Helical" evidence="1">
    <location>
        <begin position="275"/>
        <end position="292"/>
    </location>
</feature>
<dbReference type="EMBL" id="FZNR01000017">
    <property type="protein sequence ID" value="SNS51974.1"/>
    <property type="molecule type" value="Genomic_DNA"/>
</dbReference>
<evidence type="ECO:0000313" key="2">
    <source>
        <dbReference type="EMBL" id="SNS51974.1"/>
    </source>
</evidence>
<gene>
    <name evidence="2" type="ORF">SAMN06264365_11789</name>
</gene>
<feature type="transmembrane region" description="Helical" evidence="1">
    <location>
        <begin position="176"/>
        <end position="196"/>
    </location>
</feature>
<keyword evidence="1" id="KW-0472">Membrane</keyword>
<name>A0A239F7B7_9ACTN</name>
<feature type="transmembrane region" description="Helical" evidence="1">
    <location>
        <begin position="144"/>
        <end position="164"/>
    </location>
</feature>
<sequence length="294" mass="31292">MIGRWARFIAGSYPVLPSVLFAVAWAYGVTGLFAAVDPRAPHWTPGPGTAVAAATLAVDLLLMRALDDIRDLEYDRRFNPGRPLAAGAVRVRDLLVLYAAGTAGLLLLNAADPVAMTVLAVQLGYGALVLTLHHRAGWPSGDKLLLGLLVSFPAQLFLHVYLYAGYLHATWLGPHPSAAVAIGVVVLAGVHLELARKITRAPRPGERTYVSVFGLTATMAVALTAPVLSAALLLAWAGPPGRIVLPAVVVPLVLPMFAAWRFNRTESSRWPAAEPALYLLLTFAGYFLLGLQPS</sequence>
<dbReference type="AlphaFoldDB" id="A0A239F7B7"/>
<feature type="transmembrane region" description="Helical" evidence="1">
    <location>
        <begin position="243"/>
        <end position="263"/>
    </location>
</feature>
<proteinExistence type="predicted"/>
<keyword evidence="1" id="KW-0812">Transmembrane</keyword>
<evidence type="ECO:0000313" key="3">
    <source>
        <dbReference type="Proteomes" id="UP000198415"/>
    </source>
</evidence>
<feature type="transmembrane region" description="Helical" evidence="1">
    <location>
        <begin position="12"/>
        <end position="36"/>
    </location>
</feature>
<keyword evidence="3" id="KW-1185">Reference proteome</keyword>